<dbReference type="InterPro" id="IPR036397">
    <property type="entry name" value="RNaseH_sf"/>
</dbReference>
<proteinExistence type="predicted"/>
<dbReference type="EMBL" id="LGVG01000008">
    <property type="protein sequence ID" value="KNE28199.1"/>
    <property type="molecule type" value="Genomic_DNA"/>
</dbReference>
<dbReference type="AlphaFoldDB" id="A0AAW3I618"/>
<name>A0AAW3I618_9BURK</name>
<dbReference type="Gene3D" id="3.30.420.10">
    <property type="entry name" value="Ribonuclease H-like superfamily/Ribonuclease H"/>
    <property type="match status" value="1"/>
</dbReference>
<dbReference type="GO" id="GO:0003676">
    <property type="term" value="F:nucleic acid binding"/>
    <property type="evidence" value="ECO:0007669"/>
    <property type="project" value="InterPro"/>
</dbReference>
<evidence type="ECO:0000313" key="2">
    <source>
        <dbReference type="EMBL" id="KNE28199.1"/>
    </source>
</evidence>
<organism evidence="2 3">
    <name type="scientific">Achromobacter spanius</name>
    <dbReference type="NCBI Taxonomy" id="217203"/>
    <lineage>
        <taxon>Bacteria</taxon>
        <taxon>Pseudomonadati</taxon>
        <taxon>Pseudomonadota</taxon>
        <taxon>Betaproteobacteria</taxon>
        <taxon>Burkholderiales</taxon>
        <taxon>Alcaligenaceae</taxon>
        <taxon>Achromobacter</taxon>
    </lineage>
</organism>
<dbReference type="Proteomes" id="UP000037511">
    <property type="component" value="Unassembled WGS sequence"/>
</dbReference>
<protein>
    <submittedName>
        <fullName evidence="2">Uncharacterized protein</fullName>
    </submittedName>
</protein>
<evidence type="ECO:0000256" key="1">
    <source>
        <dbReference type="SAM" id="MobiDB-lite"/>
    </source>
</evidence>
<reference evidence="2 3" key="1">
    <citation type="submission" date="2015-07" db="EMBL/GenBank/DDBJ databases">
        <title>Draft genome of Achromobacter spanius.</title>
        <authorList>
            <person name="Wang X."/>
        </authorList>
    </citation>
    <scope>NUCLEOTIDE SEQUENCE [LARGE SCALE GENOMIC DNA]</scope>
    <source>
        <strain evidence="2 3">CGMCC9173</strain>
    </source>
</reference>
<evidence type="ECO:0000313" key="3">
    <source>
        <dbReference type="Proteomes" id="UP000037511"/>
    </source>
</evidence>
<feature type="region of interest" description="Disordered" evidence="1">
    <location>
        <begin position="54"/>
        <end position="76"/>
    </location>
</feature>
<gene>
    <name evidence="2" type="ORF">AFM18_08535</name>
</gene>
<dbReference type="InterPro" id="IPR012337">
    <property type="entry name" value="RNaseH-like_sf"/>
</dbReference>
<dbReference type="RefSeq" id="WP_050446364.1">
    <property type="nucleotide sequence ID" value="NZ_LGVG01000008.1"/>
</dbReference>
<accession>A0AAW3I618</accession>
<sequence>MTTPNLTAQADVAIDPMAGTLQTGRIAYSPDFQSEQRNIHGSIQAADTYARAPDPWARGGAEAAPDASPRRADAGSTVVPEPGVNVCILALDLGTKLGWAVRARDGRIVHGTEAFTPRKSWTPGQRWLRARSFLTDVIVRHQVHAIAYEDVKRHAGTDAAHAYGAFLCLVQMVADSHRTALLPVGVGTIKKHWTGKGNADKDAMKAQAKVRGFSVVDDNDADALAILHWAVAQERAA</sequence>
<dbReference type="SUPFAM" id="SSF53098">
    <property type="entry name" value="Ribonuclease H-like"/>
    <property type="match status" value="1"/>
</dbReference>
<comment type="caution">
    <text evidence="2">The sequence shown here is derived from an EMBL/GenBank/DDBJ whole genome shotgun (WGS) entry which is preliminary data.</text>
</comment>